<accession>A0A2Z4Q5A0</accession>
<dbReference type="EMBL" id="MH271301">
    <property type="protein sequence ID" value="AWY05171.1"/>
    <property type="molecule type" value="Genomic_DNA"/>
</dbReference>
<gene>
    <name evidence="1" type="primary">75</name>
    <name evidence="1" type="ORF">SEA_KRAMPUS_75</name>
</gene>
<organism evidence="1 2">
    <name type="scientific">Microbacterium phage Krampus</name>
    <dbReference type="NCBI Taxonomy" id="2201435"/>
    <lineage>
        <taxon>Viruses</taxon>
        <taxon>Duplodnaviria</taxon>
        <taxon>Heunggongvirae</taxon>
        <taxon>Uroviricota</taxon>
        <taxon>Caudoviricetes</taxon>
        <taxon>Krampusvirus</taxon>
        <taxon>Krampusvirus krampus</taxon>
    </lineage>
</organism>
<dbReference type="KEGG" id="vg:54993217"/>
<sequence>MMALEIWRCDRPEEHEPHTWIKVRHGKNADDPRLGPWRVQCYGEKVEPFVDARRDSVEFEQALVNDEVTLGQVSKSPEFDLAQWFLCVWRGHRWRWLVRYRWGGRGWFAFSPVAERCSRCGIRRNPDPVRWLAQLSRWGAES</sequence>
<name>A0A2Z4Q5A0_9CAUD</name>
<reference evidence="1 2" key="1">
    <citation type="submission" date="2018-04" db="EMBL/GenBank/DDBJ databases">
        <authorList>
            <person name="Harrington T."/>
            <person name="Washburn E."/>
            <person name="Bricker J."/>
            <person name="McKinney A."/>
            <person name="Betsko A.J."/>
            <person name="Garlena R.A."/>
            <person name="Russell D.A."/>
            <person name="Pope W.A."/>
            <person name="Jacobs-Sera D."/>
            <person name="Hatfull G.F."/>
        </authorList>
    </citation>
    <scope>NUCLEOTIDE SEQUENCE [LARGE SCALE GENOMIC DNA]</scope>
</reference>
<evidence type="ECO:0000313" key="2">
    <source>
        <dbReference type="Proteomes" id="UP000250800"/>
    </source>
</evidence>
<keyword evidence="2" id="KW-1185">Reference proteome</keyword>
<dbReference type="Proteomes" id="UP000250800">
    <property type="component" value="Segment"/>
</dbReference>
<proteinExistence type="predicted"/>
<protein>
    <submittedName>
        <fullName evidence="1">Uncharacterized protein</fullName>
    </submittedName>
</protein>
<evidence type="ECO:0000313" key="1">
    <source>
        <dbReference type="EMBL" id="AWY05171.1"/>
    </source>
</evidence>
<dbReference type="GeneID" id="54993217"/>
<dbReference type="RefSeq" id="YP_009802665.1">
    <property type="nucleotide sequence ID" value="NC_047986.1"/>
</dbReference>